<dbReference type="InterPro" id="IPR020846">
    <property type="entry name" value="MFS_dom"/>
</dbReference>
<feature type="transmembrane region" description="Helical" evidence="7">
    <location>
        <begin position="143"/>
        <end position="163"/>
    </location>
</feature>
<keyword evidence="3" id="KW-0813">Transport</keyword>
<feature type="transmembrane region" description="Helical" evidence="7">
    <location>
        <begin position="111"/>
        <end position="131"/>
    </location>
</feature>
<feature type="transmembrane region" description="Helical" evidence="7">
    <location>
        <begin position="290"/>
        <end position="312"/>
    </location>
</feature>
<dbReference type="OrthoDB" id="10021397at2759"/>
<feature type="transmembrane region" description="Helical" evidence="7">
    <location>
        <begin position="324"/>
        <end position="344"/>
    </location>
</feature>
<feature type="transmembrane region" description="Helical" evidence="7">
    <location>
        <begin position="86"/>
        <end position="105"/>
    </location>
</feature>
<evidence type="ECO:0000259" key="8">
    <source>
        <dbReference type="PROSITE" id="PS50850"/>
    </source>
</evidence>
<dbReference type="GO" id="GO:0022857">
    <property type="term" value="F:transmembrane transporter activity"/>
    <property type="evidence" value="ECO:0007669"/>
    <property type="project" value="InterPro"/>
</dbReference>
<dbReference type="InterPro" id="IPR011701">
    <property type="entry name" value="MFS"/>
</dbReference>
<dbReference type="GeneID" id="70126634"/>
<protein>
    <submittedName>
        <fullName evidence="9">Major facilitator superfamily-domain-containing protein</fullName>
    </submittedName>
</protein>
<feature type="transmembrane region" description="Helical" evidence="7">
    <location>
        <begin position="382"/>
        <end position="403"/>
    </location>
</feature>
<dbReference type="SUPFAM" id="SSF103473">
    <property type="entry name" value="MFS general substrate transporter"/>
    <property type="match status" value="2"/>
</dbReference>
<evidence type="ECO:0000256" key="6">
    <source>
        <dbReference type="ARBA" id="ARBA00023136"/>
    </source>
</evidence>
<evidence type="ECO:0000313" key="10">
    <source>
        <dbReference type="Proteomes" id="UP000758603"/>
    </source>
</evidence>
<reference evidence="9" key="1">
    <citation type="journal article" date="2021" name="Nat. Commun.">
        <title>Genetic determinants of endophytism in the Arabidopsis root mycobiome.</title>
        <authorList>
            <person name="Mesny F."/>
            <person name="Miyauchi S."/>
            <person name="Thiergart T."/>
            <person name="Pickel B."/>
            <person name="Atanasova L."/>
            <person name="Karlsson M."/>
            <person name="Huettel B."/>
            <person name="Barry K.W."/>
            <person name="Haridas S."/>
            <person name="Chen C."/>
            <person name="Bauer D."/>
            <person name="Andreopoulos W."/>
            <person name="Pangilinan J."/>
            <person name="LaButti K."/>
            <person name="Riley R."/>
            <person name="Lipzen A."/>
            <person name="Clum A."/>
            <person name="Drula E."/>
            <person name="Henrissat B."/>
            <person name="Kohler A."/>
            <person name="Grigoriev I.V."/>
            <person name="Martin F.M."/>
            <person name="Hacquard S."/>
        </authorList>
    </citation>
    <scope>NUCLEOTIDE SEQUENCE</scope>
    <source>
        <strain evidence="9">MPI-SDFR-AT-0073</strain>
    </source>
</reference>
<dbReference type="PANTHER" id="PTHR23501">
    <property type="entry name" value="MAJOR FACILITATOR SUPERFAMILY"/>
    <property type="match status" value="1"/>
</dbReference>
<evidence type="ECO:0000256" key="2">
    <source>
        <dbReference type="ARBA" id="ARBA00007520"/>
    </source>
</evidence>
<sequence length="524" mass="55472">MPVLHDDKSPRKLSGIVWGICVAAILSSVFLFALDNTIVALVQPKILESFGEIEKLPWVSVSFALGSVAMNLLWGKLFGQFNGKKLFIAAVLLFEIGSAICGAAPTMNAFIVGRAICGVGGTGIYMGAMNLISVSTSTIERPLYLGFIGFTWGSGTVLGPIIGGAFSDSSATWRWAFYINLCIGALAAPAYFFLLPSHDPMPGVSVSKRASNIDYAGTILIIGAQVSGVMAISFGGSVYAWNSGQIIGCFVCAIVLWILFSLQQGYSIFTTPERRLFPGDLVRNWELDILFAQTAAAISCAFIPIYFIPLFFQFVRGDSALQAGVRLLPFVFLMVFATIMNGAIMSKFGYYMPWFLGGGILVVIGSALMYTITIDSSASQIYGYGILIGIGAGSYSQATFSVAQAKVPASRVAEATAFIGFAQMTGITLALSIATSVFLNKAVQGIQEVAPDTPLDVIHGAVQGAGSSFFESLSSADRIAVLQAIVHSLNDAYVLVMAGGALTVVLAICMKRERLFLEATGGGA</sequence>
<evidence type="ECO:0000256" key="1">
    <source>
        <dbReference type="ARBA" id="ARBA00004141"/>
    </source>
</evidence>
<dbReference type="Proteomes" id="UP000758603">
    <property type="component" value="Unassembled WGS sequence"/>
</dbReference>
<feature type="transmembrane region" description="Helical" evidence="7">
    <location>
        <begin position="12"/>
        <end position="34"/>
    </location>
</feature>
<feature type="transmembrane region" description="Helical" evidence="7">
    <location>
        <begin position="175"/>
        <end position="194"/>
    </location>
</feature>
<dbReference type="AlphaFoldDB" id="A0A9P8UPV3"/>
<evidence type="ECO:0000256" key="3">
    <source>
        <dbReference type="ARBA" id="ARBA00022448"/>
    </source>
</evidence>
<evidence type="ECO:0000256" key="7">
    <source>
        <dbReference type="SAM" id="Phobius"/>
    </source>
</evidence>
<accession>A0A9P8UPV3</accession>
<dbReference type="GO" id="GO:0005886">
    <property type="term" value="C:plasma membrane"/>
    <property type="evidence" value="ECO:0007669"/>
    <property type="project" value="TreeGrafter"/>
</dbReference>
<evidence type="ECO:0000256" key="5">
    <source>
        <dbReference type="ARBA" id="ARBA00022989"/>
    </source>
</evidence>
<comment type="similarity">
    <text evidence="2">Belongs to the major facilitator superfamily. TCR/Tet family.</text>
</comment>
<dbReference type="InterPro" id="IPR036259">
    <property type="entry name" value="MFS_trans_sf"/>
</dbReference>
<gene>
    <name evidence="9" type="ORF">BKA67DRAFT_515594</name>
</gene>
<feature type="transmembrane region" description="Helical" evidence="7">
    <location>
        <begin position="492"/>
        <end position="510"/>
    </location>
</feature>
<comment type="subcellular location">
    <subcellularLocation>
        <location evidence="1">Membrane</location>
        <topology evidence="1">Multi-pass membrane protein</topology>
    </subcellularLocation>
</comment>
<dbReference type="PROSITE" id="PS50850">
    <property type="entry name" value="MFS"/>
    <property type="match status" value="1"/>
</dbReference>
<keyword evidence="10" id="KW-1185">Reference proteome</keyword>
<keyword evidence="5 7" id="KW-1133">Transmembrane helix</keyword>
<organism evidence="9 10">
    <name type="scientific">Truncatella angustata</name>
    <dbReference type="NCBI Taxonomy" id="152316"/>
    <lineage>
        <taxon>Eukaryota</taxon>
        <taxon>Fungi</taxon>
        <taxon>Dikarya</taxon>
        <taxon>Ascomycota</taxon>
        <taxon>Pezizomycotina</taxon>
        <taxon>Sordariomycetes</taxon>
        <taxon>Xylariomycetidae</taxon>
        <taxon>Amphisphaeriales</taxon>
        <taxon>Sporocadaceae</taxon>
        <taxon>Truncatella</taxon>
    </lineage>
</organism>
<comment type="caution">
    <text evidence="9">The sequence shown here is derived from an EMBL/GenBank/DDBJ whole genome shotgun (WGS) entry which is preliminary data.</text>
</comment>
<dbReference type="EMBL" id="JAGPXC010000003">
    <property type="protein sequence ID" value="KAH6656000.1"/>
    <property type="molecule type" value="Genomic_DNA"/>
</dbReference>
<feature type="domain" description="Major facilitator superfamily (MFS) profile" evidence="8">
    <location>
        <begin position="21"/>
        <end position="515"/>
    </location>
</feature>
<keyword evidence="6 7" id="KW-0472">Membrane</keyword>
<dbReference type="FunFam" id="1.20.1250.20:FF:000429">
    <property type="entry name" value="MFS drug efflux transporter, putative"/>
    <property type="match status" value="1"/>
</dbReference>
<feature type="transmembrane region" description="Helical" evidence="7">
    <location>
        <begin position="415"/>
        <end position="439"/>
    </location>
</feature>
<feature type="transmembrane region" description="Helical" evidence="7">
    <location>
        <begin position="245"/>
        <end position="269"/>
    </location>
</feature>
<proteinExistence type="inferred from homology"/>
<dbReference type="Gene3D" id="1.20.1250.20">
    <property type="entry name" value="MFS general substrate transporter like domains"/>
    <property type="match status" value="2"/>
</dbReference>
<evidence type="ECO:0000313" key="9">
    <source>
        <dbReference type="EMBL" id="KAH6656000.1"/>
    </source>
</evidence>
<name>A0A9P8UPV3_9PEZI</name>
<keyword evidence="4 7" id="KW-0812">Transmembrane</keyword>
<dbReference type="RefSeq" id="XP_045960265.1">
    <property type="nucleotide sequence ID" value="XM_046097742.1"/>
</dbReference>
<dbReference type="PANTHER" id="PTHR23501:SF12">
    <property type="entry name" value="MAJOR FACILITATOR SUPERFAMILY (MFS) PROFILE DOMAIN-CONTAINING PROTEIN-RELATED"/>
    <property type="match status" value="1"/>
</dbReference>
<feature type="transmembrane region" description="Helical" evidence="7">
    <location>
        <begin position="351"/>
        <end position="370"/>
    </location>
</feature>
<feature type="transmembrane region" description="Helical" evidence="7">
    <location>
        <begin position="215"/>
        <end position="239"/>
    </location>
</feature>
<dbReference type="Pfam" id="PF07690">
    <property type="entry name" value="MFS_1"/>
    <property type="match status" value="1"/>
</dbReference>
<evidence type="ECO:0000256" key="4">
    <source>
        <dbReference type="ARBA" id="ARBA00022692"/>
    </source>
</evidence>